<comment type="caution">
    <text evidence="2">The sequence shown here is derived from an EMBL/GenBank/DDBJ whole genome shotgun (WGS) entry which is preliminary data.</text>
</comment>
<dbReference type="GO" id="GO:0016491">
    <property type="term" value="F:oxidoreductase activity"/>
    <property type="evidence" value="ECO:0007669"/>
    <property type="project" value="TreeGrafter"/>
</dbReference>
<evidence type="ECO:0000256" key="1">
    <source>
        <dbReference type="ARBA" id="ARBA00022729"/>
    </source>
</evidence>
<reference evidence="2" key="1">
    <citation type="submission" date="2021-04" db="EMBL/GenBank/DDBJ databases">
        <title>Ouciella asimina sp. nov., isolated from the surface seawater in the hydrothermal field of Okinawa Trough.</title>
        <authorList>
            <person name="Shuang W."/>
        </authorList>
    </citation>
    <scope>NUCLEOTIDE SEQUENCE</scope>
    <source>
        <strain evidence="2">LXI357</strain>
    </source>
</reference>
<dbReference type="InterPro" id="IPR036280">
    <property type="entry name" value="Multihaem_cyt_sf"/>
</dbReference>
<dbReference type="AlphaFoldDB" id="A0A8T4IFH2"/>
<dbReference type="InterPro" id="IPR051829">
    <property type="entry name" value="Multiheme_Cytochr_ET"/>
</dbReference>
<evidence type="ECO:0000313" key="3">
    <source>
        <dbReference type="Proteomes" id="UP000676996"/>
    </source>
</evidence>
<sequence>MTRRTILLVLVAVIIFWAAGLITRSVLEQAVSPGPLSAAHAKLGADCLACHVPFAHSLQNKTCTSCHKQVGRDIRNGTGHHGRIPDIKNRTCASCHDEHKGRKADILGLSPQSFDHSMTDFALHGAHRRVKCSACHKQGEHFFAAPNTCIGCHKKDDVHKGKFGTKCAACHTATDWKLVHDFDHSVTGYPLVGKHKAVPCASCHVGNRFAGTPRDCVSCHRKDDVHNGARGTQCQTCHSPAGWKLATFDHDRDTRFALTGAHAAVGCTQCHGQAMSRPKPPMTCIGCHRSDDVHRGRNGTDCAGCHVTRSWKVIHFDHSKTRFPLRGAHRKVRCQACHVGPLHKFKPPLTCVGCHGGDDPHGGKLGRDCATCHTAASWKKGLRFDHSLTRFPLLGAHARLQCSSCHVDQRFTAKGITCASCHEDTFHRGRLGKSPDCATCHNSENWKDWHFDHGAQTGFVLDGSHKNLECHACHTKPAATAQLGSTCYSCHRADDVHHGEFGQRCGDCHTTRAFKPAHLPDRVGAAPRPRNLLATACPADRFHAALAICGRARTSKGVTQ</sequence>
<proteinExistence type="predicted"/>
<keyword evidence="3" id="KW-1185">Reference proteome</keyword>
<name>A0A8T4IFH2_9SPHN</name>
<dbReference type="Proteomes" id="UP000676996">
    <property type="component" value="Unassembled WGS sequence"/>
</dbReference>
<organism evidence="2 3">
    <name type="scientific">Stakelama marina</name>
    <dbReference type="NCBI Taxonomy" id="2826939"/>
    <lineage>
        <taxon>Bacteria</taxon>
        <taxon>Pseudomonadati</taxon>
        <taxon>Pseudomonadota</taxon>
        <taxon>Alphaproteobacteria</taxon>
        <taxon>Sphingomonadales</taxon>
        <taxon>Sphingomonadaceae</taxon>
        <taxon>Stakelama</taxon>
    </lineage>
</organism>
<dbReference type="Gene3D" id="3.90.10.10">
    <property type="entry name" value="Cytochrome C3"/>
    <property type="match status" value="6"/>
</dbReference>
<dbReference type="RefSeq" id="WP_284052292.1">
    <property type="nucleotide sequence ID" value="NZ_JAGRQC010000001.1"/>
</dbReference>
<dbReference type="PANTHER" id="PTHR35038:SF6">
    <property type="entry name" value="SURFACE LOCALIZED DECAHEME CYTOCHROME C LIPOPROTEIN"/>
    <property type="match status" value="1"/>
</dbReference>
<keyword evidence="1" id="KW-0732">Signal</keyword>
<dbReference type="SUPFAM" id="SSF48695">
    <property type="entry name" value="Multiheme cytochromes"/>
    <property type="match status" value="3"/>
</dbReference>
<dbReference type="EMBL" id="JAGRQC010000001">
    <property type="protein sequence ID" value="MBR0550999.1"/>
    <property type="molecule type" value="Genomic_DNA"/>
</dbReference>
<protein>
    <submittedName>
        <fullName evidence="2">Cytochrome C</fullName>
    </submittedName>
</protein>
<evidence type="ECO:0000313" key="2">
    <source>
        <dbReference type="EMBL" id="MBR0550999.1"/>
    </source>
</evidence>
<dbReference type="PANTHER" id="PTHR35038">
    <property type="entry name" value="DISSIMILATORY SULFITE REDUCTASE SIRA"/>
    <property type="match status" value="1"/>
</dbReference>
<gene>
    <name evidence="2" type="ORF">J7S20_00600</name>
</gene>
<accession>A0A8T4IFH2</accession>